<feature type="transmembrane region" description="Helical" evidence="1">
    <location>
        <begin position="37"/>
        <end position="59"/>
    </location>
</feature>
<keyword evidence="3" id="KW-1185">Reference proteome</keyword>
<dbReference type="Proteomes" id="UP000553632">
    <property type="component" value="Unassembled WGS sequence"/>
</dbReference>
<keyword evidence="1" id="KW-0472">Membrane</keyword>
<feature type="non-terminal residue" evidence="2">
    <location>
        <position position="1"/>
    </location>
</feature>
<reference evidence="2 3" key="1">
    <citation type="submission" date="2020-04" db="EMBL/GenBank/DDBJ databases">
        <title>Perkinsus olseni comparative genomics.</title>
        <authorList>
            <person name="Bogema D.R."/>
        </authorList>
    </citation>
    <scope>NUCLEOTIDE SEQUENCE [LARGE SCALE GENOMIC DNA]</scope>
    <source>
        <strain evidence="2 3">ATCC PRA-207</strain>
    </source>
</reference>
<protein>
    <submittedName>
        <fullName evidence="2">Uncharacterized protein</fullName>
    </submittedName>
</protein>
<keyword evidence="1" id="KW-0812">Transmembrane</keyword>
<dbReference type="AlphaFoldDB" id="A0A7J6Q9Q6"/>
<evidence type="ECO:0000313" key="3">
    <source>
        <dbReference type="Proteomes" id="UP000553632"/>
    </source>
</evidence>
<dbReference type="EMBL" id="JABANO010034530">
    <property type="protein sequence ID" value="KAF4704998.1"/>
    <property type="molecule type" value="Genomic_DNA"/>
</dbReference>
<sequence length="78" mass="9008">MTESHQYSKPSPRLAAVPSKLMRPYPVFSNRYFNQLLIWQFQLVWKVITAIVTILSAIFTSRIRQEPLPAKESLRGGC</sequence>
<evidence type="ECO:0000313" key="2">
    <source>
        <dbReference type="EMBL" id="KAF4704998.1"/>
    </source>
</evidence>
<organism evidence="2 3">
    <name type="scientific">Perkinsus olseni</name>
    <name type="common">Perkinsus atlanticus</name>
    <dbReference type="NCBI Taxonomy" id="32597"/>
    <lineage>
        <taxon>Eukaryota</taxon>
        <taxon>Sar</taxon>
        <taxon>Alveolata</taxon>
        <taxon>Perkinsozoa</taxon>
        <taxon>Perkinsea</taxon>
        <taxon>Perkinsida</taxon>
        <taxon>Perkinsidae</taxon>
        <taxon>Perkinsus</taxon>
    </lineage>
</organism>
<comment type="caution">
    <text evidence="2">The sequence shown here is derived from an EMBL/GenBank/DDBJ whole genome shotgun (WGS) entry which is preliminary data.</text>
</comment>
<name>A0A7J6Q9Q6_PEROL</name>
<gene>
    <name evidence="2" type="ORF">FOZ63_001153</name>
</gene>
<proteinExistence type="predicted"/>
<keyword evidence="1" id="KW-1133">Transmembrane helix</keyword>
<accession>A0A7J6Q9Q6</accession>
<evidence type="ECO:0000256" key="1">
    <source>
        <dbReference type="SAM" id="Phobius"/>
    </source>
</evidence>